<reference evidence="2 3" key="1">
    <citation type="submission" date="2019-03" db="EMBL/GenBank/DDBJ databases">
        <title>Primorskyibacter sp. SS33 isolated from sediments.</title>
        <authorList>
            <person name="Xunke S."/>
        </authorList>
    </citation>
    <scope>NUCLEOTIDE SEQUENCE [LARGE SCALE GENOMIC DNA]</scope>
    <source>
        <strain evidence="2 3">SS33</strain>
    </source>
</reference>
<keyword evidence="1" id="KW-1133">Transmembrane helix</keyword>
<evidence type="ECO:0000256" key="1">
    <source>
        <dbReference type="SAM" id="Phobius"/>
    </source>
</evidence>
<dbReference type="OrthoDB" id="6119856at2"/>
<feature type="transmembrane region" description="Helical" evidence="1">
    <location>
        <begin position="83"/>
        <end position="112"/>
    </location>
</feature>
<dbReference type="Proteomes" id="UP000295701">
    <property type="component" value="Unassembled WGS sequence"/>
</dbReference>
<keyword evidence="1" id="KW-0812">Transmembrane</keyword>
<proteinExistence type="predicted"/>
<evidence type="ECO:0000313" key="3">
    <source>
        <dbReference type="Proteomes" id="UP000295701"/>
    </source>
</evidence>
<dbReference type="InterPro" id="IPR008407">
    <property type="entry name" value="Brnchd-chn_aa_trnsp_AzlD"/>
</dbReference>
<accession>A0A4R6ALP8</accession>
<name>A0A4R6ALP8_9RHOB</name>
<protein>
    <submittedName>
        <fullName evidence="2">AzlD domain-containing protein</fullName>
    </submittedName>
</protein>
<dbReference type="EMBL" id="SNAA01000001">
    <property type="protein sequence ID" value="TDL84184.1"/>
    <property type="molecule type" value="Genomic_DNA"/>
</dbReference>
<dbReference type="Pfam" id="PF05437">
    <property type="entry name" value="AzlD"/>
    <property type="match status" value="1"/>
</dbReference>
<dbReference type="RefSeq" id="WP_133395283.1">
    <property type="nucleotide sequence ID" value="NZ_SNAA01000001.1"/>
</dbReference>
<dbReference type="AlphaFoldDB" id="A0A4R6ALP8"/>
<gene>
    <name evidence="2" type="ORF">E2L08_01575</name>
</gene>
<keyword evidence="3" id="KW-1185">Reference proteome</keyword>
<feature type="transmembrane region" description="Helical" evidence="1">
    <location>
        <begin position="15"/>
        <end position="39"/>
    </location>
</feature>
<evidence type="ECO:0000313" key="2">
    <source>
        <dbReference type="EMBL" id="TDL84184.1"/>
    </source>
</evidence>
<feature type="transmembrane region" description="Helical" evidence="1">
    <location>
        <begin position="51"/>
        <end position="71"/>
    </location>
</feature>
<sequence>MTPETLPAADAIPDALAWTVIVLLGLGTFAIRFSFLGLLGDRPLPEWLLGHLKYVGVAVFPALVTPLVLWPEATQGAFDPLRLVAALAAFAAGWRISVVAAIVAGMGTLYALQFLATLI</sequence>
<organism evidence="2 3">
    <name type="scientific">Palleronia sediminis</name>
    <dbReference type="NCBI Taxonomy" id="2547833"/>
    <lineage>
        <taxon>Bacteria</taxon>
        <taxon>Pseudomonadati</taxon>
        <taxon>Pseudomonadota</taxon>
        <taxon>Alphaproteobacteria</taxon>
        <taxon>Rhodobacterales</taxon>
        <taxon>Roseobacteraceae</taxon>
        <taxon>Palleronia</taxon>
    </lineage>
</organism>
<comment type="caution">
    <text evidence="2">The sequence shown here is derived from an EMBL/GenBank/DDBJ whole genome shotgun (WGS) entry which is preliminary data.</text>
</comment>
<keyword evidence="1" id="KW-0472">Membrane</keyword>